<dbReference type="AlphaFoldDB" id="A0A484FAQ3"/>
<keyword evidence="2" id="KW-1185">Reference proteome</keyword>
<organism evidence="1 2">
    <name type="scientific">Colletotrichum orbiculare (strain 104-T / ATCC 96160 / CBS 514.97 / LARS 414 / MAFF 240422)</name>
    <name type="common">Cucumber anthracnose fungus</name>
    <name type="synonym">Colletotrichum lagenarium</name>
    <dbReference type="NCBI Taxonomy" id="1213857"/>
    <lineage>
        <taxon>Eukaryota</taxon>
        <taxon>Fungi</taxon>
        <taxon>Dikarya</taxon>
        <taxon>Ascomycota</taxon>
        <taxon>Pezizomycotina</taxon>
        <taxon>Sordariomycetes</taxon>
        <taxon>Hypocreomycetidae</taxon>
        <taxon>Glomerellales</taxon>
        <taxon>Glomerellaceae</taxon>
        <taxon>Colletotrichum</taxon>
        <taxon>Colletotrichum orbiculare species complex</taxon>
    </lineage>
</organism>
<reference evidence="2" key="2">
    <citation type="journal article" date="2019" name="Mol. Plant Microbe Interact.">
        <title>Genome sequence resources for four phytopathogenic fungi from the Colletotrichum orbiculare species complex.</title>
        <authorList>
            <person name="Gan P."/>
            <person name="Tsushima A."/>
            <person name="Narusaka M."/>
            <person name="Narusaka Y."/>
            <person name="Takano Y."/>
            <person name="Kubo Y."/>
            <person name="Shirasu K."/>
        </authorList>
    </citation>
    <scope>GENOME REANNOTATION</scope>
    <source>
        <strain evidence="2">104-T / ATCC 96160 / CBS 514.97 / LARS 414 / MAFF 240422</strain>
    </source>
</reference>
<name>A0A484FAQ3_COLOR</name>
<reference evidence="2" key="1">
    <citation type="journal article" date="2013" name="New Phytol.">
        <title>Comparative genomic and transcriptomic analyses reveal the hemibiotrophic stage shift of Colletotrichum fungi.</title>
        <authorList>
            <person name="Gan P."/>
            <person name="Ikeda K."/>
            <person name="Irieda H."/>
            <person name="Narusaka M."/>
            <person name="O'Connell R.J."/>
            <person name="Narusaka Y."/>
            <person name="Takano Y."/>
            <person name="Kubo Y."/>
            <person name="Shirasu K."/>
        </authorList>
    </citation>
    <scope>NUCLEOTIDE SEQUENCE [LARGE SCALE GENOMIC DNA]</scope>
    <source>
        <strain evidence="2">104-T / ATCC 96160 / CBS 514.97 / LARS 414 / MAFF 240422</strain>
    </source>
</reference>
<sequence length="179" mass="20225">MGDFSSSEAYMWYLDITHGTELPQFEHDSQGRVMVVRGEVWCRIPGCHRPFKFTSTAYLRRHVTGQDHLRTIHPTRENGLKVPPTFTENKALITFYNNLRKVVCDGALIPLCSPVSPDADEVLFDMPIDFSIMLRNAKNRRMRAAKSSAATARALPDSTLIAMWSEAPGHVNVDHQAVR</sequence>
<evidence type="ECO:0000313" key="2">
    <source>
        <dbReference type="Proteomes" id="UP000014480"/>
    </source>
</evidence>
<proteinExistence type="predicted"/>
<protein>
    <submittedName>
        <fullName evidence="1">Uncharacterized protein</fullName>
    </submittedName>
</protein>
<accession>A0A484FAQ3</accession>
<dbReference type="Proteomes" id="UP000014480">
    <property type="component" value="Unassembled WGS sequence"/>
</dbReference>
<evidence type="ECO:0000313" key="1">
    <source>
        <dbReference type="EMBL" id="TDZ14536.1"/>
    </source>
</evidence>
<gene>
    <name evidence="1" type="ORF">Cob_v012463</name>
</gene>
<dbReference type="OrthoDB" id="4732339at2759"/>
<dbReference type="EMBL" id="AMCV02000049">
    <property type="protein sequence ID" value="TDZ14536.1"/>
    <property type="molecule type" value="Genomic_DNA"/>
</dbReference>
<comment type="caution">
    <text evidence="1">The sequence shown here is derived from an EMBL/GenBank/DDBJ whole genome shotgun (WGS) entry which is preliminary data.</text>
</comment>